<protein>
    <submittedName>
        <fullName evidence="2">Uncharacterized protein</fullName>
    </submittedName>
</protein>
<accession>A0A0A9EGR9</accession>
<keyword evidence="1" id="KW-0812">Transmembrane</keyword>
<dbReference type="EMBL" id="GBRH01199702">
    <property type="protein sequence ID" value="JAD98193.1"/>
    <property type="molecule type" value="Transcribed_RNA"/>
</dbReference>
<reference evidence="2" key="1">
    <citation type="submission" date="2014-09" db="EMBL/GenBank/DDBJ databases">
        <authorList>
            <person name="Magalhaes I.L.F."/>
            <person name="Oliveira U."/>
            <person name="Santos F.R."/>
            <person name="Vidigal T.H.D.A."/>
            <person name="Brescovit A.D."/>
            <person name="Santos A.J."/>
        </authorList>
    </citation>
    <scope>NUCLEOTIDE SEQUENCE</scope>
    <source>
        <tissue evidence="2">Shoot tissue taken approximately 20 cm above the soil surface</tissue>
    </source>
</reference>
<sequence>MCIASRLCMVPFGRFAELTHSAMKPVECRVPQELRFAVFASVPVLITTILIVLYL</sequence>
<feature type="transmembrane region" description="Helical" evidence="1">
    <location>
        <begin position="34"/>
        <end position="54"/>
    </location>
</feature>
<name>A0A0A9EGR9_ARUDO</name>
<organism evidence="2">
    <name type="scientific">Arundo donax</name>
    <name type="common">Giant reed</name>
    <name type="synonym">Donax arundinaceus</name>
    <dbReference type="NCBI Taxonomy" id="35708"/>
    <lineage>
        <taxon>Eukaryota</taxon>
        <taxon>Viridiplantae</taxon>
        <taxon>Streptophyta</taxon>
        <taxon>Embryophyta</taxon>
        <taxon>Tracheophyta</taxon>
        <taxon>Spermatophyta</taxon>
        <taxon>Magnoliopsida</taxon>
        <taxon>Liliopsida</taxon>
        <taxon>Poales</taxon>
        <taxon>Poaceae</taxon>
        <taxon>PACMAD clade</taxon>
        <taxon>Arundinoideae</taxon>
        <taxon>Arundineae</taxon>
        <taxon>Arundo</taxon>
    </lineage>
</organism>
<evidence type="ECO:0000256" key="1">
    <source>
        <dbReference type="SAM" id="Phobius"/>
    </source>
</evidence>
<evidence type="ECO:0000313" key="2">
    <source>
        <dbReference type="EMBL" id="JAD98193.1"/>
    </source>
</evidence>
<keyword evidence="1" id="KW-1133">Transmembrane helix</keyword>
<reference evidence="2" key="2">
    <citation type="journal article" date="2015" name="Data Brief">
        <title>Shoot transcriptome of the giant reed, Arundo donax.</title>
        <authorList>
            <person name="Barrero R.A."/>
            <person name="Guerrero F.D."/>
            <person name="Moolhuijzen P."/>
            <person name="Goolsby J.A."/>
            <person name="Tidwell J."/>
            <person name="Bellgard S.E."/>
            <person name="Bellgard M.I."/>
        </authorList>
    </citation>
    <scope>NUCLEOTIDE SEQUENCE</scope>
    <source>
        <tissue evidence="2">Shoot tissue taken approximately 20 cm above the soil surface</tissue>
    </source>
</reference>
<dbReference type="AlphaFoldDB" id="A0A0A9EGR9"/>
<keyword evidence="1" id="KW-0472">Membrane</keyword>
<proteinExistence type="predicted"/>